<name>A0A9P5Y2Z9_9AGAR</name>
<evidence type="ECO:0000256" key="2">
    <source>
        <dbReference type="SAM" id="Phobius"/>
    </source>
</evidence>
<evidence type="ECO:0000313" key="3">
    <source>
        <dbReference type="EMBL" id="KAF9461368.1"/>
    </source>
</evidence>
<accession>A0A9P5Y2Z9</accession>
<evidence type="ECO:0000313" key="4">
    <source>
        <dbReference type="Proteomes" id="UP000807353"/>
    </source>
</evidence>
<dbReference type="EMBL" id="MU150285">
    <property type="protein sequence ID" value="KAF9461368.1"/>
    <property type="molecule type" value="Genomic_DNA"/>
</dbReference>
<proteinExistence type="inferred from homology"/>
<dbReference type="OrthoDB" id="3687641at2759"/>
<gene>
    <name evidence="3" type="ORF">BDZ94DRAFT_1263860</name>
</gene>
<dbReference type="PANTHER" id="PTHR33365:SF13">
    <property type="entry name" value="TAT PATHWAY SIGNAL SEQUENCE"/>
    <property type="match status" value="1"/>
</dbReference>
<protein>
    <submittedName>
        <fullName evidence="3">Uncharacterized protein</fullName>
    </submittedName>
</protein>
<dbReference type="PANTHER" id="PTHR33365">
    <property type="entry name" value="YALI0B05434P"/>
    <property type="match status" value="1"/>
</dbReference>
<keyword evidence="2" id="KW-0472">Membrane</keyword>
<organism evidence="3 4">
    <name type="scientific">Collybia nuda</name>
    <dbReference type="NCBI Taxonomy" id="64659"/>
    <lineage>
        <taxon>Eukaryota</taxon>
        <taxon>Fungi</taxon>
        <taxon>Dikarya</taxon>
        <taxon>Basidiomycota</taxon>
        <taxon>Agaricomycotina</taxon>
        <taxon>Agaricomycetes</taxon>
        <taxon>Agaricomycetidae</taxon>
        <taxon>Agaricales</taxon>
        <taxon>Tricholomatineae</taxon>
        <taxon>Clitocybaceae</taxon>
        <taxon>Collybia</taxon>
    </lineage>
</organism>
<reference evidence="3" key="1">
    <citation type="submission" date="2020-11" db="EMBL/GenBank/DDBJ databases">
        <authorList>
            <consortium name="DOE Joint Genome Institute"/>
            <person name="Ahrendt S."/>
            <person name="Riley R."/>
            <person name="Andreopoulos W."/>
            <person name="Labutti K."/>
            <person name="Pangilinan J."/>
            <person name="Ruiz-Duenas F.J."/>
            <person name="Barrasa J.M."/>
            <person name="Sanchez-Garcia M."/>
            <person name="Camarero S."/>
            <person name="Miyauchi S."/>
            <person name="Serrano A."/>
            <person name="Linde D."/>
            <person name="Babiker R."/>
            <person name="Drula E."/>
            <person name="Ayuso-Fernandez I."/>
            <person name="Pacheco R."/>
            <person name="Padilla G."/>
            <person name="Ferreira P."/>
            <person name="Barriuso J."/>
            <person name="Kellner H."/>
            <person name="Castanera R."/>
            <person name="Alfaro M."/>
            <person name="Ramirez L."/>
            <person name="Pisabarro A.G."/>
            <person name="Kuo A."/>
            <person name="Tritt A."/>
            <person name="Lipzen A."/>
            <person name="He G."/>
            <person name="Yan M."/>
            <person name="Ng V."/>
            <person name="Cullen D."/>
            <person name="Martin F."/>
            <person name="Rosso M.-N."/>
            <person name="Henrissat B."/>
            <person name="Hibbett D."/>
            <person name="Martinez A.T."/>
            <person name="Grigoriev I.V."/>
        </authorList>
    </citation>
    <scope>NUCLEOTIDE SEQUENCE</scope>
    <source>
        <strain evidence="3">CBS 247.69</strain>
    </source>
</reference>
<dbReference type="GO" id="GO:0043386">
    <property type="term" value="P:mycotoxin biosynthetic process"/>
    <property type="evidence" value="ECO:0007669"/>
    <property type="project" value="InterPro"/>
</dbReference>
<evidence type="ECO:0000256" key="1">
    <source>
        <dbReference type="ARBA" id="ARBA00035112"/>
    </source>
</evidence>
<keyword evidence="2" id="KW-1133">Transmembrane helix</keyword>
<keyword evidence="2" id="KW-0812">Transmembrane</keyword>
<dbReference type="Proteomes" id="UP000807353">
    <property type="component" value="Unassembled WGS sequence"/>
</dbReference>
<comment type="caution">
    <text evidence="3">The sequence shown here is derived from an EMBL/GenBank/DDBJ whole genome shotgun (WGS) entry which is preliminary data.</text>
</comment>
<dbReference type="Pfam" id="PF11807">
    <property type="entry name" value="UstYa"/>
    <property type="match status" value="1"/>
</dbReference>
<keyword evidence="4" id="KW-1185">Reference proteome</keyword>
<dbReference type="InterPro" id="IPR021765">
    <property type="entry name" value="UstYa-like"/>
</dbReference>
<feature type="transmembrane region" description="Helical" evidence="2">
    <location>
        <begin position="12"/>
        <end position="34"/>
    </location>
</feature>
<dbReference type="AlphaFoldDB" id="A0A9P5Y2Z9"/>
<sequence length="201" mass="22455">MLGGPVHRPYRAIPLVLLSGILLISVSLNVIYLLRLRHTTAYLSLHDSPLASELPISVSAVTLKFLFGKHYDITKDEEWATLVPENHGRVRLGSAQQEFDVALYSDLQCLDTIRIAFVKMRDGSSVRSPEAERCLGIIRQAILCTADITLEPATLVCQDSEVECTRAEATGDNVDHRCRNWVQVREFVEQNQAGWDVQVPA</sequence>
<comment type="similarity">
    <text evidence="1">Belongs to the ustYa family.</text>
</comment>